<dbReference type="InterPro" id="IPR015800">
    <property type="entry name" value="Cu_amine_oxidase_N2"/>
</dbReference>
<evidence type="ECO:0000256" key="2">
    <source>
        <dbReference type="ARBA" id="ARBA00022723"/>
    </source>
</evidence>
<dbReference type="PANTHER" id="PTHR10638:SF71">
    <property type="entry name" value="AMINE OXIDASE"/>
    <property type="match status" value="1"/>
</dbReference>
<evidence type="ECO:0000256" key="1">
    <source>
        <dbReference type="ARBA" id="ARBA00007983"/>
    </source>
</evidence>
<dbReference type="InterPro" id="IPR015802">
    <property type="entry name" value="Cu_amine_oxidase_N3"/>
</dbReference>
<dbReference type="FunFam" id="3.10.450.40:FF:000012">
    <property type="entry name" value="Amine oxidase"/>
    <property type="match status" value="1"/>
</dbReference>
<feature type="active site" description="Schiff-base intermediate with substrate; via topaquinone" evidence="7">
    <location>
        <position position="453"/>
    </location>
</feature>
<accession>A0A2G5CKV3</accession>
<evidence type="ECO:0000256" key="3">
    <source>
        <dbReference type="ARBA" id="ARBA00022772"/>
    </source>
</evidence>
<evidence type="ECO:0000256" key="4">
    <source>
        <dbReference type="ARBA" id="ARBA00023002"/>
    </source>
</evidence>
<dbReference type="Pfam" id="PF02727">
    <property type="entry name" value="Cu_amine_oxidN2"/>
    <property type="match status" value="1"/>
</dbReference>
<comment type="PTM">
    <text evidence="8 9">Topaquinone (TPQ) is generated by copper-dependent autoxidation of a specific tyrosyl residue.</text>
</comment>
<dbReference type="FunFam" id="2.70.98.20:FF:000004">
    <property type="entry name" value="Amine oxidase"/>
    <property type="match status" value="1"/>
</dbReference>
<dbReference type="GO" id="GO:0048038">
    <property type="term" value="F:quinone binding"/>
    <property type="evidence" value="ECO:0007669"/>
    <property type="project" value="InterPro"/>
</dbReference>
<dbReference type="PANTHER" id="PTHR10638">
    <property type="entry name" value="COPPER AMINE OXIDASE"/>
    <property type="match status" value="1"/>
</dbReference>
<evidence type="ECO:0000256" key="10">
    <source>
        <dbReference type="SAM" id="MobiDB-lite"/>
    </source>
</evidence>
<dbReference type="Pfam" id="PF02728">
    <property type="entry name" value="Cu_amine_oxidN3"/>
    <property type="match status" value="1"/>
</dbReference>
<dbReference type="PROSITE" id="PS01164">
    <property type="entry name" value="COPPER_AMINE_OXID_1"/>
    <property type="match status" value="1"/>
</dbReference>
<evidence type="ECO:0000313" key="15">
    <source>
        <dbReference type="Proteomes" id="UP000230069"/>
    </source>
</evidence>
<dbReference type="GO" id="GO:0005507">
    <property type="term" value="F:copper ion binding"/>
    <property type="evidence" value="ECO:0007669"/>
    <property type="project" value="InterPro"/>
</dbReference>
<dbReference type="OrthoDB" id="5379943at2759"/>
<evidence type="ECO:0000259" key="13">
    <source>
        <dbReference type="Pfam" id="PF02728"/>
    </source>
</evidence>
<keyword evidence="15" id="KW-1185">Reference proteome</keyword>
<dbReference type="Gene3D" id="2.70.98.20">
    <property type="entry name" value="Copper amine oxidase, catalytic domain"/>
    <property type="match status" value="1"/>
</dbReference>
<proteinExistence type="inferred from homology"/>
<feature type="domain" description="Copper amine oxidase N3-terminal" evidence="13">
    <location>
        <begin position="164"/>
        <end position="262"/>
    </location>
</feature>
<dbReference type="InterPro" id="IPR015798">
    <property type="entry name" value="Cu_amine_oxidase_C"/>
</dbReference>
<keyword evidence="3 7" id="KW-0801">TPQ</keyword>
<dbReference type="InterPro" id="IPR016182">
    <property type="entry name" value="Cu_amine_oxidase_N-reg"/>
</dbReference>
<dbReference type="AlphaFoldDB" id="A0A2G5CKV3"/>
<dbReference type="EMBL" id="KZ305066">
    <property type="protein sequence ID" value="PIA31800.1"/>
    <property type="molecule type" value="Genomic_DNA"/>
</dbReference>
<evidence type="ECO:0000256" key="6">
    <source>
        <dbReference type="ARBA" id="ARBA00023157"/>
    </source>
</evidence>
<evidence type="ECO:0000259" key="12">
    <source>
        <dbReference type="Pfam" id="PF02727"/>
    </source>
</evidence>
<gene>
    <name evidence="14" type="ORF">AQUCO_04900232v1</name>
</gene>
<dbReference type="Proteomes" id="UP000230069">
    <property type="component" value="Unassembled WGS sequence"/>
</dbReference>
<evidence type="ECO:0000259" key="11">
    <source>
        <dbReference type="Pfam" id="PF01179"/>
    </source>
</evidence>
<comment type="similarity">
    <text evidence="1 9">Belongs to the copper/topaquinone oxidase family.</text>
</comment>
<dbReference type="Gene3D" id="3.10.450.40">
    <property type="match status" value="2"/>
</dbReference>
<dbReference type="GO" id="GO:0008131">
    <property type="term" value="F:primary methylamine oxidase activity"/>
    <property type="evidence" value="ECO:0007669"/>
    <property type="project" value="InterPro"/>
</dbReference>
<keyword evidence="6" id="KW-1015">Disulfide bond</keyword>
<dbReference type="InParanoid" id="A0A2G5CKV3"/>
<evidence type="ECO:0000256" key="9">
    <source>
        <dbReference type="RuleBase" id="RU000672"/>
    </source>
</evidence>
<comment type="cofactor">
    <cofactor evidence="9">
        <name>Cu cation</name>
        <dbReference type="ChEBI" id="CHEBI:23378"/>
    </cofactor>
    <text evidence="9">Contains 1 topaquinone per subunit.</text>
</comment>
<protein>
    <recommendedName>
        <fullName evidence="9">Amine oxidase</fullName>
        <ecNumber evidence="9">1.4.3.-</ecNumber>
    </recommendedName>
</protein>
<keyword evidence="2 9" id="KW-0479">Metal-binding</keyword>
<keyword evidence="5 9" id="KW-0186">Copper</keyword>
<dbReference type="InterPro" id="IPR036460">
    <property type="entry name" value="Cu_amine_oxidase_C_sf"/>
</dbReference>
<feature type="domain" description="Copper amine oxidase catalytic" evidence="11">
    <location>
        <begin position="287"/>
        <end position="700"/>
    </location>
</feature>
<feature type="region of interest" description="Disordered" evidence="10">
    <location>
        <begin position="1"/>
        <end position="28"/>
    </location>
</feature>
<dbReference type="GO" id="GO:0009308">
    <property type="term" value="P:amine metabolic process"/>
    <property type="evidence" value="ECO:0007669"/>
    <property type="project" value="UniProtKB-UniRule"/>
</dbReference>
<dbReference type="EC" id="1.4.3.-" evidence="9"/>
<feature type="active site" description="Proton acceptor" evidence="7">
    <location>
        <position position="365"/>
    </location>
</feature>
<reference evidence="14 15" key="1">
    <citation type="submission" date="2017-09" db="EMBL/GenBank/DDBJ databases">
        <title>WGS assembly of Aquilegia coerulea Goldsmith.</title>
        <authorList>
            <person name="Hodges S."/>
            <person name="Kramer E."/>
            <person name="Nordborg M."/>
            <person name="Tomkins J."/>
            <person name="Borevitz J."/>
            <person name="Derieg N."/>
            <person name="Yan J."/>
            <person name="Mihaltcheva S."/>
            <person name="Hayes R.D."/>
            <person name="Rokhsar D."/>
        </authorList>
    </citation>
    <scope>NUCLEOTIDE SEQUENCE [LARGE SCALE GENOMIC DNA]</scope>
    <source>
        <strain evidence="15">cv. Goldsmith</strain>
    </source>
</reference>
<dbReference type="FunCoup" id="A0A2G5CKV3">
    <property type="interactions" value="97"/>
</dbReference>
<evidence type="ECO:0000256" key="5">
    <source>
        <dbReference type="ARBA" id="ARBA00023008"/>
    </source>
</evidence>
<dbReference type="Pfam" id="PF01179">
    <property type="entry name" value="Cu_amine_oxid"/>
    <property type="match status" value="1"/>
</dbReference>
<dbReference type="STRING" id="218851.A0A2G5CKV3"/>
<evidence type="ECO:0000256" key="8">
    <source>
        <dbReference type="PIRSR" id="PIRSR600269-51"/>
    </source>
</evidence>
<evidence type="ECO:0000313" key="14">
    <source>
        <dbReference type="EMBL" id="PIA31800.1"/>
    </source>
</evidence>
<feature type="domain" description="Copper amine oxidase N2-terminal" evidence="12">
    <location>
        <begin position="73"/>
        <end position="157"/>
    </location>
</feature>
<sequence>MRNYGSKLPNELAGAGSAEPEGIRKEASLGMRERRCELEAVSLGETRPRLVSINPINLSLHHVLGRVISMATNPLTPTEFTQIQTIIKQSQTDPTHNLTFQYVGLDDPDKEAVLSWHSSNQTTQLPPRRAFVITRINKQTHETIVDLSTSSVISSRVYTGTGYPLFTFEEQTAANLLPFKYAPFLESIRKRKLKLEEVVCSTYSVGWFGEERKKEKRELKLLCFYLDGTVSLYVRPIEGITVVVDLDEMKITKYSDRFIVPVPKVDGVEYQSSKQKPPFGPSVHAVTVAQPKGPGFKIDGHTIRWANWNFHLGFDVRAGPIISLASIYDVEKDEFRRVLYRGYVSEMFVPYMDPTEEWYYRTFFDSGEFGFGLSAVALEPMTDCPANAVFMDGYVAGQDGKPIQYPNLFCVFEKYAGDIMWRHTELAIPGQVIREVRPEVTLVVRMVSTVGNYDYIVDWEFKQSGSIKVGIGLTGVLEVKGASYTHTDQIKEEAYGTLLADYTLGIYHDHFLTYHLDLDVDGEQNSFVKTKLETKKITDHSSLRKSYWTVVKETAKTESDAKIKLGLKPAEFVVVNPNKKTSVGNNVGYRLIPGSITGPLLSDDDYPQIRAAFTNYNIMVTPYNKSEKWVGGVYADRSRGDDTLAAWSARNRNIENKDIVLWYTMGFHHVPCQEDFPVMPTLSGGFELRPTNFFSSNPVLKTRIPNPVHWPNCTST</sequence>
<dbReference type="InterPro" id="IPR000269">
    <property type="entry name" value="Cu_amine_oxidase"/>
</dbReference>
<dbReference type="SUPFAM" id="SSF49998">
    <property type="entry name" value="Amine oxidase catalytic domain"/>
    <property type="match status" value="1"/>
</dbReference>
<keyword evidence="4 9" id="KW-0560">Oxidoreductase</keyword>
<evidence type="ECO:0000256" key="7">
    <source>
        <dbReference type="PIRSR" id="PIRSR600269-50"/>
    </source>
</evidence>
<dbReference type="InterPro" id="IPR049947">
    <property type="entry name" value="Cu_Am_Ox_Cu-bd"/>
</dbReference>
<dbReference type="FunFam" id="3.10.450.40:FF:000005">
    <property type="entry name" value="Amine oxidase"/>
    <property type="match status" value="1"/>
</dbReference>
<name>A0A2G5CKV3_AQUCA</name>
<dbReference type="PROSITE" id="PS01165">
    <property type="entry name" value="COPPER_AMINE_OXID_2"/>
    <property type="match status" value="1"/>
</dbReference>
<dbReference type="InterPro" id="IPR049948">
    <property type="entry name" value="Cu_Am_ox_TPQ-bd"/>
</dbReference>
<feature type="modified residue" description="2',4',5'-topaquinone" evidence="8">
    <location>
        <position position="453"/>
    </location>
</feature>
<dbReference type="SUPFAM" id="SSF54416">
    <property type="entry name" value="Amine oxidase N-terminal region"/>
    <property type="match status" value="2"/>
</dbReference>
<organism evidence="14 15">
    <name type="scientific">Aquilegia coerulea</name>
    <name type="common">Rocky mountain columbine</name>
    <dbReference type="NCBI Taxonomy" id="218851"/>
    <lineage>
        <taxon>Eukaryota</taxon>
        <taxon>Viridiplantae</taxon>
        <taxon>Streptophyta</taxon>
        <taxon>Embryophyta</taxon>
        <taxon>Tracheophyta</taxon>
        <taxon>Spermatophyta</taxon>
        <taxon>Magnoliopsida</taxon>
        <taxon>Ranunculales</taxon>
        <taxon>Ranunculaceae</taxon>
        <taxon>Thalictroideae</taxon>
        <taxon>Aquilegia</taxon>
    </lineage>
</organism>